<gene>
    <name evidence="2" type="ORF">ALO64_00582</name>
</gene>
<dbReference type="Proteomes" id="UP000050455">
    <property type="component" value="Unassembled WGS sequence"/>
</dbReference>
<feature type="transmembrane region" description="Helical" evidence="1">
    <location>
        <begin position="40"/>
        <end position="63"/>
    </location>
</feature>
<keyword evidence="3" id="KW-1185">Reference proteome</keyword>
<dbReference type="PATRIC" id="fig|86176.4.peg.633"/>
<reference evidence="2 3" key="1">
    <citation type="submission" date="2015-09" db="EMBL/GenBank/DDBJ databases">
        <title>Genome announcement of multiple Pseudomonas syringae strains.</title>
        <authorList>
            <person name="Thakur S."/>
            <person name="Wang P.W."/>
            <person name="Gong Y."/>
            <person name="Weir B.S."/>
            <person name="Guttman D.S."/>
        </authorList>
    </citation>
    <scope>NUCLEOTIDE SEQUENCE [LARGE SCALE GENOMIC DNA]</scope>
    <source>
        <strain evidence="2 3">ICMP6289</strain>
    </source>
</reference>
<sequence>MHATGNTALDNSLRRFIRRELSGAFHLRDVPLPGSVGCPALPLLETCMFIGILLILTWLILLLRYPAKALPVSLAAAVGLGAVAAIVIWQDSRETRQLERLDMRLSYDPQNCPADRPLQVSITNTNQVALQELRWRIAAYAPGDSVNLADNTYTSARYRGPGELQAKGTWQDCVPLPALRNGYRPQTLEFRAERLQGSFSD</sequence>
<dbReference type="AlphaFoldDB" id="A0A0P9U2J4"/>
<dbReference type="EMBL" id="LJQT01000429">
    <property type="protein sequence ID" value="KPX81410.1"/>
    <property type="molecule type" value="Genomic_DNA"/>
</dbReference>
<proteinExistence type="predicted"/>
<keyword evidence="1" id="KW-1133">Transmembrane helix</keyword>
<comment type="caution">
    <text evidence="2">The sequence shown here is derived from an EMBL/GenBank/DDBJ whole genome shotgun (WGS) entry which is preliminary data.</text>
</comment>
<evidence type="ECO:0000313" key="3">
    <source>
        <dbReference type="Proteomes" id="UP000050455"/>
    </source>
</evidence>
<feature type="transmembrane region" description="Helical" evidence="1">
    <location>
        <begin position="70"/>
        <end position="89"/>
    </location>
</feature>
<keyword evidence="1" id="KW-0472">Membrane</keyword>
<evidence type="ECO:0000313" key="2">
    <source>
        <dbReference type="EMBL" id="KPX81410.1"/>
    </source>
</evidence>
<protein>
    <submittedName>
        <fullName evidence="2">Permease of the drug/metabolite transporter superfamily</fullName>
    </submittedName>
</protein>
<accession>A0A0P9U2J4</accession>
<name>A0A0P9U2J4_9PSED</name>
<organism evidence="2 3">
    <name type="scientific">Pseudomonas meliae</name>
    <dbReference type="NCBI Taxonomy" id="86176"/>
    <lineage>
        <taxon>Bacteria</taxon>
        <taxon>Pseudomonadati</taxon>
        <taxon>Pseudomonadota</taxon>
        <taxon>Gammaproteobacteria</taxon>
        <taxon>Pseudomonadales</taxon>
        <taxon>Pseudomonadaceae</taxon>
        <taxon>Pseudomonas</taxon>
    </lineage>
</organism>
<evidence type="ECO:0000256" key="1">
    <source>
        <dbReference type="SAM" id="Phobius"/>
    </source>
</evidence>
<keyword evidence="1" id="KW-0812">Transmembrane</keyword>